<organism evidence="2 3">
    <name type="scientific">Ascobolus immersus RN42</name>
    <dbReference type="NCBI Taxonomy" id="1160509"/>
    <lineage>
        <taxon>Eukaryota</taxon>
        <taxon>Fungi</taxon>
        <taxon>Dikarya</taxon>
        <taxon>Ascomycota</taxon>
        <taxon>Pezizomycotina</taxon>
        <taxon>Pezizomycetes</taxon>
        <taxon>Pezizales</taxon>
        <taxon>Ascobolaceae</taxon>
        <taxon>Ascobolus</taxon>
    </lineage>
</organism>
<proteinExistence type="predicted"/>
<name>A0A3N4HBT6_ASCIM</name>
<feature type="region of interest" description="Disordered" evidence="1">
    <location>
        <begin position="270"/>
        <end position="309"/>
    </location>
</feature>
<protein>
    <submittedName>
        <fullName evidence="2">Uncharacterized protein</fullName>
    </submittedName>
</protein>
<keyword evidence="3" id="KW-1185">Reference proteome</keyword>
<feature type="compositionally biased region" description="Basic and acidic residues" evidence="1">
    <location>
        <begin position="285"/>
        <end position="296"/>
    </location>
</feature>
<accession>A0A3N4HBT6</accession>
<evidence type="ECO:0000256" key="1">
    <source>
        <dbReference type="SAM" id="MobiDB-lite"/>
    </source>
</evidence>
<dbReference type="Proteomes" id="UP000275078">
    <property type="component" value="Unassembled WGS sequence"/>
</dbReference>
<sequence>MSRGSAGEAGSPNTKRGFRSFRNFFLMNQDGESSPEQHGQRVSHYEAADEDEEEEQTSDDFDGIEEQWVTPESLKHPDNFKDQDADDDDYLPSESEEEEEDEEEEEEEEEQDMGNISTNDAQAGGQSSGAYEYRGSQMEIPVLDSVCLYATEAHEGSCMVVCTNFDNFVLEKDRPGLLADFTAYNIQQQMSPHGFPLLSLSLNDGSICAWIPPNDKCYSLLEKHILSYHQISARVSWSHASRVPGHGLQYVGSCAWAAVCEEGDGLDNFHKDATPSEASSPIREITPDRSSLHREPTSSISRMIEREGL</sequence>
<feature type="compositionally biased region" description="Acidic residues" evidence="1">
    <location>
        <begin position="48"/>
        <end position="65"/>
    </location>
</feature>
<feature type="compositionally biased region" description="Acidic residues" evidence="1">
    <location>
        <begin position="84"/>
        <end position="112"/>
    </location>
</feature>
<feature type="region of interest" description="Disordered" evidence="1">
    <location>
        <begin position="1"/>
        <end position="129"/>
    </location>
</feature>
<dbReference type="EMBL" id="ML119893">
    <property type="protein sequence ID" value="RPA71892.1"/>
    <property type="molecule type" value="Genomic_DNA"/>
</dbReference>
<feature type="compositionally biased region" description="Basic and acidic residues" evidence="1">
    <location>
        <begin position="73"/>
        <end position="83"/>
    </location>
</feature>
<reference evidence="2 3" key="1">
    <citation type="journal article" date="2018" name="Nat. Ecol. Evol.">
        <title>Pezizomycetes genomes reveal the molecular basis of ectomycorrhizal truffle lifestyle.</title>
        <authorList>
            <person name="Murat C."/>
            <person name="Payen T."/>
            <person name="Noel B."/>
            <person name="Kuo A."/>
            <person name="Morin E."/>
            <person name="Chen J."/>
            <person name="Kohler A."/>
            <person name="Krizsan K."/>
            <person name="Balestrini R."/>
            <person name="Da Silva C."/>
            <person name="Montanini B."/>
            <person name="Hainaut M."/>
            <person name="Levati E."/>
            <person name="Barry K.W."/>
            <person name="Belfiori B."/>
            <person name="Cichocki N."/>
            <person name="Clum A."/>
            <person name="Dockter R.B."/>
            <person name="Fauchery L."/>
            <person name="Guy J."/>
            <person name="Iotti M."/>
            <person name="Le Tacon F."/>
            <person name="Lindquist E.A."/>
            <person name="Lipzen A."/>
            <person name="Malagnac F."/>
            <person name="Mello A."/>
            <person name="Molinier V."/>
            <person name="Miyauchi S."/>
            <person name="Poulain J."/>
            <person name="Riccioni C."/>
            <person name="Rubini A."/>
            <person name="Sitrit Y."/>
            <person name="Splivallo R."/>
            <person name="Traeger S."/>
            <person name="Wang M."/>
            <person name="Zifcakova L."/>
            <person name="Wipf D."/>
            <person name="Zambonelli A."/>
            <person name="Paolocci F."/>
            <person name="Nowrousian M."/>
            <person name="Ottonello S."/>
            <person name="Baldrian P."/>
            <person name="Spatafora J.W."/>
            <person name="Henrissat B."/>
            <person name="Nagy L.G."/>
            <person name="Aury J.M."/>
            <person name="Wincker P."/>
            <person name="Grigoriev I.V."/>
            <person name="Bonfante P."/>
            <person name="Martin F.M."/>
        </authorList>
    </citation>
    <scope>NUCLEOTIDE SEQUENCE [LARGE SCALE GENOMIC DNA]</scope>
    <source>
        <strain evidence="2 3">RN42</strain>
    </source>
</reference>
<gene>
    <name evidence="2" type="ORF">BJ508DRAFT_335603</name>
</gene>
<dbReference type="AlphaFoldDB" id="A0A3N4HBT6"/>
<evidence type="ECO:0000313" key="2">
    <source>
        <dbReference type="EMBL" id="RPA71892.1"/>
    </source>
</evidence>
<feature type="compositionally biased region" description="Polar residues" evidence="1">
    <location>
        <begin position="114"/>
        <end position="129"/>
    </location>
</feature>
<evidence type="ECO:0000313" key="3">
    <source>
        <dbReference type="Proteomes" id="UP000275078"/>
    </source>
</evidence>